<organism evidence="1 2">
    <name type="scientific">Cyclotella atomus</name>
    <dbReference type="NCBI Taxonomy" id="382360"/>
    <lineage>
        <taxon>Eukaryota</taxon>
        <taxon>Sar</taxon>
        <taxon>Stramenopiles</taxon>
        <taxon>Ochrophyta</taxon>
        <taxon>Bacillariophyta</taxon>
        <taxon>Coscinodiscophyceae</taxon>
        <taxon>Thalassiosirophycidae</taxon>
        <taxon>Stephanodiscales</taxon>
        <taxon>Stephanodiscaceae</taxon>
        <taxon>Cyclotella</taxon>
    </lineage>
</organism>
<comment type="caution">
    <text evidence="1">The sequence shown here is derived from an EMBL/GenBank/DDBJ whole genome shotgun (WGS) entry which is preliminary data.</text>
</comment>
<evidence type="ECO:0000313" key="1">
    <source>
        <dbReference type="EMBL" id="KAL3773382.1"/>
    </source>
</evidence>
<name>A0ABD3NBJ6_9STRA</name>
<sequence>MDLMAIAVDHMSLLPNVHVPLHFNPCKEITVFCLVRLPISYRLSKDESSTGHYLQIFPLPRANKVSAEDRKALCQWGFDTFNHDVAMIAIGYFDRFLSKRGLPVVEACLDNQREFQLLSL</sequence>
<dbReference type="AlphaFoldDB" id="A0ABD3NBJ6"/>
<gene>
    <name evidence="1" type="ORF">ACHAWO_004951</name>
</gene>
<proteinExistence type="predicted"/>
<keyword evidence="2" id="KW-1185">Reference proteome</keyword>
<dbReference type="EMBL" id="JALLPJ020001236">
    <property type="protein sequence ID" value="KAL3773382.1"/>
    <property type="molecule type" value="Genomic_DNA"/>
</dbReference>
<protein>
    <submittedName>
        <fullName evidence="1">Uncharacterized protein</fullName>
    </submittedName>
</protein>
<evidence type="ECO:0000313" key="2">
    <source>
        <dbReference type="Proteomes" id="UP001530400"/>
    </source>
</evidence>
<dbReference type="Proteomes" id="UP001530400">
    <property type="component" value="Unassembled WGS sequence"/>
</dbReference>
<reference evidence="1 2" key="1">
    <citation type="submission" date="2024-10" db="EMBL/GenBank/DDBJ databases">
        <title>Updated reference genomes for cyclostephanoid diatoms.</title>
        <authorList>
            <person name="Roberts W.R."/>
            <person name="Alverson A.J."/>
        </authorList>
    </citation>
    <scope>NUCLEOTIDE SEQUENCE [LARGE SCALE GENOMIC DNA]</scope>
    <source>
        <strain evidence="1 2">AJA010-31</strain>
    </source>
</reference>
<accession>A0ABD3NBJ6</accession>